<name>A0AA43ZE59_9HYPH</name>
<accession>A0AA43ZE59</accession>
<comment type="caution">
    <text evidence="1">The sequence shown here is derived from an EMBL/GenBank/DDBJ whole genome shotgun (WGS) entry which is preliminary data.</text>
</comment>
<evidence type="ECO:0000313" key="1">
    <source>
        <dbReference type="EMBL" id="NHT75929.1"/>
    </source>
</evidence>
<keyword evidence="3" id="KW-1185">Reference proteome</keyword>
<dbReference type="AlphaFoldDB" id="A0AA43ZE59"/>
<evidence type="ECO:0000313" key="2">
    <source>
        <dbReference type="EMBL" id="NHT75989.1"/>
    </source>
</evidence>
<organism evidence="1 3">
    <name type="scientific">Ferranicluibacter rubi</name>
    <dbReference type="NCBI Taxonomy" id="2715133"/>
    <lineage>
        <taxon>Bacteria</taxon>
        <taxon>Pseudomonadati</taxon>
        <taxon>Pseudomonadota</taxon>
        <taxon>Alphaproteobacteria</taxon>
        <taxon>Hyphomicrobiales</taxon>
        <taxon>Rhizobiaceae</taxon>
        <taxon>Ferranicluibacter</taxon>
    </lineage>
</organism>
<dbReference type="RefSeq" id="WP_167128304.1">
    <property type="nucleotide sequence ID" value="NZ_JAANCM010000004.1"/>
</dbReference>
<protein>
    <submittedName>
        <fullName evidence="1">Uncharacterized protein</fullName>
    </submittedName>
</protein>
<dbReference type="EMBL" id="JAANCM010000004">
    <property type="protein sequence ID" value="NHT75989.1"/>
    <property type="molecule type" value="Genomic_DNA"/>
</dbReference>
<gene>
    <name evidence="1" type="ORF">G8E10_09250</name>
    <name evidence="2" type="ORF">G8E10_09585</name>
</gene>
<proteinExistence type="predicted"/>
<sequence length="143" mass="15022">MGQRVYNIDIELLLADGAAAVTADGVTQVASANASKQLGPGRFEGVLVVDVSAIKTSVGDELYHLVLQGGTDNTFATKEIVAQLSLGAGAARPGGAITSTTGRYEIPFVTEQDDVSYPWERLYVDVAGTAPSITLKAFIAERY</sequence>
<reference evidence="1" key="1">
    <citation type="submission" date="2020-03" db="EMBL/GenBank/DDBJ databases">
        <title>Ferranicluibacter endophyticum gen. nov., sp. nov., a new genus isolated from Rubus ulmifolius Schott. stem.</title>
        <authorList>
            <person name="Roca-Couso R."/>
            <person name="Flores-Felix J.D."/>
            <person name="Igual J.M."/>
            <person name="Rivas R."/>
        </authorList>
    </citation>
    <scope>NUCLEOTIDE SEQUENCE</scope>
    <source>
        <strain evidence="1">CRRU44</strain>
    </source>
</reference>
<dbReference type="EMBL" id="JAANCM010000004">
    <property type="protein sequence ID" value="NHT75929.1"/>
    <property type="molecule type" value="Genomic_DNA"/>
</dbReference>
<evidence type="ECO:0000313" key="3">
    <source>
        <dbReference type="Proteomes" id="UP001155840"/>
    </source>
</evidence>
<dbReference type="Proteomes" id="UP001155840">
    <property type="component" value="Unassembled WGS sequence"/>
</dbReference>